<organism evidence="4 5">
    <name type="scientific">Geothermobacter hydrogeniphilus</name>
    <dbReference type="NCBI Taxonomy" id="1969733"/>
    <lineage>
        <taxon>Bacteria</taxon>
        <taxon>Pseudomonadati</taxon>
        <taxon>Thermodesulfobacteriota</taxon>
        <taxon>Desulfuromonadia</taxon>
        <taxon>Desulfuromonadales</taxon>
        <taxon>Geothermobacteraceae</taxon>
        <taxon>Geothermobacter</taxon>
    </lineage>
</organism>
<dbReference type="InterPro" id="IPR005561">
    <property type="entry name" value="ANTAR"/>
</dbReference>
<dbReference type="SMART" id="SM01012">
    <property type="entry name" value="ANTAR"/>
    <property type="match status" value="1"/>
</dbReference>
<evidence type="ECO:0000313" key="5">
    <source>
        <dbReference type="Proteomes" id="UP000236340"/>
    </source>
</evidence>
<dbReference type="PANTHER" id="PTHR43228:SF6">
    <property type="entry name" value="RESPONSE REGULATOR RECEIVER"/>
    <property type="match status" value="1"/>
</dbReference>
<feature type="domain" description="Response regulatory" evidence="2">
    <location>
        <begin position="3"/>
        <end position="117"/>
    </location>
</feature>
<feature type="domain" description="ANTAR" evidence="3">
    <location>
        <begin position="123"/>
        <end position="183"/>
    </location>
</feature>
<protein>
    <submittedName>
        <fullName evidence="4">Response regulator</fullName>
    </submittedName>
</protein>
<dbReference type="PIRSF" id="PIRSF036382">
    <property type="entry name" value="RR_antiterm"/>
    <property type="match status" value="1"/>
</dbReference>
<dbReference type="Pfam" id="PF00072">
    <property type="entry name" value="Response_reg"/>
    <property type="match status" value="1"/>
</dbReference>
<dbReference type="Proteomes" id="UP000236340">
    <property type="component" value="Unassembled WGS sequence"/>
</dbReference>
<proteinExistence type="predicted"/>
<feature type="modified residue" description="4-aspartylphosphate" evidence="1">
    <location>
        <position position="53"/>
    </location>
</feature>
<dbReference type="PANTHER" id="PTHR43228">
    <property type="entry name" value="TWO-COMPONENT RESPONSE REGULATOR"/>
    <property type="match status" value="1"/>
</dbReference>
<comment type="caution">
    <text evidence="4">The sequence shown here is derived from an EMBL/GenBank/DDBJ whole genome shotgun (WGS) entry which is preliminary data.</text>
</comment>
<sequence>MKIALIADDEPLIRRQVAETIECFGFDKIIEATNGNQAVSLACSETPLLIIMDISMPGMDGVTAAEKISNSVAAPIILLTGTSDPDTIARARDAGVLSYQLKPFQPAQLQATVELAIHQFVKLNNLRDENIRLKDTLATRKLVDQAKGILIANGLSEPEAHHKMQKLAMDKRKSLKQVAEAILLTAD</sequence>
<dbReference type="PROSITE" id="PS50921">
    <property type="entry name" value="ANTAR"/>
    <property type="match status" value="1"/>
</dbReference>
<dbReference type="Gene3D" id="1.10.10.10">
    <property type="entry name" value="Winged helix-like DNA-binding domain superfamily/Winged helix DNA-binding domain"/>
    <property type="match status" value="1"/>
</dbReference>
<dbReference type="AlphaFoldDB" id="A0A2K2H6L1"/>
<dbReference type="Pfam" id="PF03861">
    <property type="entry name" value="ANTAR"/>
    <property type="match status" value="1"/>
</dbReference>
<dbReference type="InterPro" id="IPR001789">
    <property type="entry name" value="Sig_transdc_resp-reg_receiver"/>
</dbReference>
<reference evidence="4 5" key="1">
    <citation type="journal article" date="2018" name="Genome Announc.">
        <title>Genome Sequence of Geothermobacter sp. HR-1 Iron Reducer from the Loihi Seamount.</title>
        <authorList>
            <person name="Smith H."/>
            <person name="Abuyen K."/>
            <person name="Tremblay J."/>
            <person name="Savalia P."/>
            <person name="Perez-Rodriguez I."/>
            <person name="Emerson D."/>
            <person name="Tully B."/>
            <person name="Amend J."/>
        </authorList>
    </citation>
    <scope>NUCLEOTIDE SEQUENCE [LARGE SCALE GENOMIC DNA]</scope>
    <source>
        <strain evidence="4 5">HR-1</strain>
    </source>
</reference>
<gene>
    <name evidence="4" type="ORF">C2E25_15125</name>
</gene>
<dbReference type="SUPFAM" id="SSF52172">
    <property type="entry name" value="CheY-like"/>
    <property type="match status" value="1"/>
</dbReference>
<name>A0A2K2H6L1_9BACT</name>
<dbReference type="OrthoDB" id="9808843at2"/>
<dbReference type="GO" id="GO:0000160">
    <property type="term" value="P:phosphorelay signal transduction system"/>
    <property type="evidence" value="ECO:0007669"/>
    <property type="project" value="InterPro"/>
</dbReference>
<evidence type="ECO:0000313" key="4">
    <source>
        <dbReference type="EMBL" id="PNU18956.1"/>
    </source>
</evidence>
<keyword evidence="1" id="KW-0597">Phosphoprotein</keyword>
<evidence type="ECO:0000259" key="2">
    <source>
        <dbReference type="PROSITE" id="PS50110"/>
    </source>
</evidence>
<dbReference type="PROSITE" id="PS50110">
    <property type="entry name" value="RESPONSE_REGULATORY"/>
    <property type="match status" value="1"/>
</dbReference>
<dbReference type="InterPro" id="IPR011006">
    <property type="entry name" value="CheY-like_superfamily"/>
</dbReference>
<dbReference type="RefSeq" id="WP_103116560.1">
    <property type="nucleotide sequence ID" value="NZ_PPFX01000045.1"/>
</dbReference>
<dbReference type="InterPro" id="IPR052048">
    <property type="entry name" value="ST_Response_Regulator"/>
</dbReference>
<accession>A0A2K2H6L1</accession>
<evidence type="ECO:0000256" key="1">
    <source>
        <dbReference type="PROSITE-ProRule" id="PRU00169"/>
    </source>
</evidence>
<evidence type="ECO:0000259" key="3">
    <source>
        <dbReference type="PROSITE" id="PS50921"/>
    </source>
</evidence>
<dbReference type="Gene3D" id="3.40.50.2300">
    <property type="match status" value="1"/>
</dbReference>
<dbReference type="EMBL" id="PPFX01000045">
    <property type="protein sequence ID" value="PNU18956.1"/>
    <property type="molecule type" value="Genomic_DNA"/>
</dbReference>
<dbReference type="SMART" id="SM00448">
    <property type="entry name" value="REC"/>
    <property type="match status" value="1"/>
</dbReference>
<dbReference type="InterPro" id="IPR036388">
    <property type="entry name" value="WH-like_DNA-bd_sf"/>
</dbReference>
<dbReference type="GO" id="GO:0003723">
    <property type="term" value="F:RNA binding"/>
    <property type="evidence" value="ECO:0007669"/>
    <property type="project" value="InterPro"/>
</dbReference>
<dbReference type="InterPro" id="IPR008327">
    <property type="entry name" value="Sig_transdc_resp-reg_antiterm"/>
</dbReference>